<reference evidence="1" key="1">
    <citation type="submission" date="2021-01" db="EMBL/GenBank/DDBJ databases">
        <title>Phytophthora aleatoria, a newly-described species from Pinus radiata is distinct from Phytophthora cactorum isolates based on comparative genomics.</title>
        <authorList>
            <person name="Mcdougal R."/>
            <person name="Panda P."/>
            <person name="Williams N."/>
            <person name="Studholme D.J."/>
        </authorList>
    </citation>
    <scope>NUCLEOTIDE SEQUENCE</scope>
    <source>
        <strain evidence="1">NZFS 4037</strain>
    </source>
</reference>
<evidence type="ECO:0000313" key="2">
    <source>
        <dbReference type="Proteomes" id="UP000709295"/>
    </source>
</evidence>
<dbReference type="Proteomes" id="UP000709295">
    <property type="component" value="Unassembled WGS sequence"/>
</dbReference>
<keyword evidence="2" id="KW-1185">Reference proteome</keyword>
<gene>
    <name evidence="1" type="ORF">JG688_00004989</name>
</gene>
<dbReference type="EMBL" id="JAENGY010000189">
    <property type="protein sequence ID" value="KAG6970176.1"/>
    <property type="molecule type" value="Genomic_DNA"/>
</dbReference>
<feature type="non-terminal residue" evidence="1">
    <location>
        <position position="142"/>
    </location>
</feature>
<name>A0A8J5IVS4_9STRA</name>
<proteinExistence type="predicted"/>
<accession>A0A8J5IVS4</accession>
<organism evidence="1 2">
    <name type="scientific">Phytophthora aleatoria</name>
    <dbReference type="NCBI Taxonomy" id="2496075"/>
    <lineage>
        <taxon>Eukaryota</taxon>
        <taxon>Sar</taxon>
        <taxon>Stramenopiles</taxon>
        <taxon>Oomycota</taxon>
        <taxon>Peronosporomycetes</taxon>
        <taxon>Peronosporales</taxon>
        <taxon>Peronosporaceae</taxon>
        <taxon>Phytophthora</taxon>
    </lineage>
</organism>
<evidence type="ECO:0000313" key="1">
    <source>
        <dbReference type="EMBL" id="KAG6970176.1"/>
    </source>
</evidence>
<protein>
    <submittedName>
        <fullName evidence="1">Uncharacterized protein</fullName>
    </submittedName>
</protein>
<comment type="caution">
    <text evidence="1">The sequence shown here is derived from an EMBL/GenBank/DDBJ whole genome shotgun (WGS) entry which is preliminary data.</text>
</comment>
<sequence length="142" mass="15958">DLFLQSCPNLLELRLSGCVVEARIDFLDYRASHGDLKLPIISVNWQDVSTLSQELINPDSLLAKCLRQVRFCLVRPWLPGGVPFGYNASRYEADLNALLQMLEVNRILEQVDGKTDKVGRKRTREVSSSLWAICKAGPVDAE</sequence>
<dbReference type="AlphaFoldDB" id="A0A8J5IVS4"/>